<evidence type="ECO:0000256" key="2">
    <source>
        <dbReference type="PROSITE-ProRule" id="PRU01091"/>
    </source>
</evidence>
<evidence type="ECO:0000256" key="4">
    <source>
        <dbReference type="SAM" id="Phobius"/>
    </source>
</evidence>
<dbReference type="InterPro" id="IPR036388">
    <property type="entry name" value="WH-like_DNA-bd_sf"/>
</dbReference>
<feature type="region of interest" description="Disordered" evidence="3">
    <location>
        <begin position="113"/>
        <end position="143"/>
    </location>
</feature>
<evidence type="ECO:0000256" key="3">
    <source>
        <dbReference type="SAM" id="MobiDB-lite"/>
    </source>
</evidence>
<keyword evidence="4" id="KW-1133">Transmembrane helix</keyword>
<keyword evidence="4" id="KW-0472">Membrane</keyword>
<evidence type="ECO:0000259" key="5">
    <source>
        <dbReference type="PROSITE" id="PS51755"/>
    </source>
</evidence>
<feature type="transmembrane region" description="Helical" evidence="4">
    <location>
        <begin position="150"/>
        <end position="171"/>
    </location>
</feature>
<sequence length="272" mass="30558">MKYLINHSVLFDTAGYQLGLLNNNASVIKLSNTAGRVLEALIAAHGEGNTVTREWLFDSVWVKYGMQPSNGNLNQQISLLRKALISLHLDATAIVTLPKRGLKLNDRLLITQEENPPQPPAASLPQPQDREDGQPDGAFTAEKSSSTKEIFINGVLGIAFAATLLMAYVYFNRQDRQPLFLLDKVDSCDIYTLRPVPARDKESMLEQLRQVMRGNIEKCTAHHFILFSHNIVTNTTIRSGINQRNFMAKCERDAQGNIASCLNFYFYNWDAQ</sequence>
<dbReference type="InterPro" id="IPR001867">
    <property type="entry name" value="OmpR/PhoB-type_DNA-bd"/>
</dbReference>
<gene>
    <name evidence="6" type="ORF">EZJ58_1135</name>
</gene>
<accession>A0A4R1N7E3</accession>
<reference evidence="6 7" key="1">
    <citation type="submission" date="2019-02" db="EMBL/GenBank/DDBJ databases">
        <title>Investigation of anaerobic lignin degradation for improved lignocellulosic biofuels.</title>
        <authorList>
            <person name="Deangelis K."/>
        </authorList>
    </citation>
    <scope>NUCLEOTIDE SEQUENCE [LARGE SCALE GENOMIC DNA]</scope>
    <source>
        <strain evidence="6 7">159R</strain>
    </source>
</reference>
<keyword evidence="4" id="KW-0812">Transmembrane</keyword>
<dbReference type="GO" id="GO:0000160">
    <property type="term" value="P:phosphorelay signal transduction system"/>
    <property type="evidence" value="ECO:0007669"/>
    <property type="project" value="InterPro"/>
</dbReference>
<dbReference type="GO" id="GO:0003677">
    <property type="term" value="F:DNA binding"/>
    <property type="evidence" value="ECO:0007669"/>
    <property type="project" value="UniProtKB-UniRule"/>
</dbReference>
<dbReference type="EMBL" id="SJOI01000001">
    <property type="protein sequence ID" value="TCL03093.1"/>
    <property type="molecule type" value="Genomic_DNA"/>
</dbReference>
<evidence type="ECO:0000313" key="7">
    <source>
        <dbReference type="Proteomes" id="UP000294555"/>
    </source>
</evidence>
<feature type="domain" description="OmpR/PhoB-type" evidence="5">
    <location>
        <begin position="1"/>
        <end position="106"/>
    </location>
</feature>
<evidence type="ECO:0000256" key="1">
    <source>
        <dbReference type="ARBA" id="ARBA00023125"/>
    </source>
</evidence>
<dbReference type="RefSeq" id="WP_165934118.1">
    <property type="nucleotide sequence ID" value="NZ_SJOI01000001.1"/>
</dbReference>
<evidence type="ECO:0000313" key="6">
    <source>
        <dbReference type="EMBL" id="TCL03093.1"/>
    </source>
</evidence>
<organism evidence="6 7">
    <name type="scientific">Sodalis ligni</name>
    <dbReference type="NCBI Taxonomy" id="2697027"/>
    <lineage>
        <taxon>Bacteria</taxon>
        <taxon>Pseudomonadati</taxon>
        <taxon>Pseudomonadota</taxon>
        <taxon>Gammaproteobacteria</taxon>
        <taxon>Enterobacterales</taxon>
        <taxon>Bruguierivoracaceae</taxon>
        <taxon>Sodalis</taxon>
    </lineage>
</organism>
<dbReference type="AlphaFoldDB" id="A0A4R1N7E3"/>
<name>A0A4R1N7E3_9GAMM</name>
<dbReference type="Proteomes" id="UP000294555">
    <property type="component" value="Unassembled WGS sequence"/>
</dbReference>
<feature type="DNA-binding region" description="OmpR/PhoB-type" evidence="2">
    <location>
        <begin position="1"/>
        <end position="106"/>
    </location>
</feature>
<dbReference type="InterPro" id="IPR016032">
    <property type="entry name" value="Sig_transdc_resp-reg_C-effctor"/>
</dbReference>
<dbReference type="PROSITE" id="PS51755">
    <property type="entry name" value="OMPR_PHOB"/>
    <property type="match status" value="1"/>
</dbReference>
<keyword evidence="7" id="KW-1185">Reference proteome</keyword>
<dbReference type="GO" id="GO:0006355">
    <property type="term" value="P:regulation of DNA-templated transcription"/>
    <property type="evidence" value="ECO:0007669"/>
    <property type="project" value="InterPro"/>
</dbReference>
<proteinExistence type="predicted"/>
<protein>
    <submittedName>
        <fullName evidence="6">DNA-binding winged helix-turn-helix (WHTH) protein</fullName>
    </submittedName>
</protein>
<comment type="caution">
    <text evidence="6">The sequence shown here is derived from an EMBL/GenBank/DDBJ whole genome shotgun (WGS) entry which is preliminary data.</text>
</comment>
<dbReference type="SMART" id="SM00862">
    <property type="entry name" value="Trans_reg_C"/>
    <property type="match status" value="1"/>
</dbReference>
<dbReference type="SUPFAM" id="SSF46894">
    <property type="entry name" value="C-terminal effector domain of the bipartite response regulators"/>
    <property type="match status" value="1"/>
</dbReference>
<dbReference type="Gene3D" id="1.10.10.10">
    <property type="entry name" value="Winged helix-like DNA-binding domain superfamily/Winged helix DNA-binding domain"/>
    <property type="match status" value="1"/>
</dbReference>
<keyword evidence="1 2" id="KW-0238">DNA-binding</keyword>